<keyword evidence="2" id="KW-0407">Ion channel</keyword>
<dbReference type="AlphaFoldDB" id="A0A0K8RNJ3"/>
<protein>
    <submittedName>
        <fullName evidence="2">Putative potassium channel tetramerisation domain protein</fullName>
    </submittedName>
</protein>
<dbReference type="EMBL" id="GADI01001654">
    <property type="protein sequence ID" value="JAA72154.1"/>
    <property type="molecule type" value="mRNA"/>
</dbReference>
<dbReference type="InterPro" id="IPR021789">
    <property type="entry name" value="KHA_dom"/>
</dbReference>
<dbReference type="PROSITE" id="PS51490">
    <property type="entry name" value="KHA"/>
    <property type="match status" value="1"/>
</dbReference>
<proteinExistence type="evidence at transcript level"/>
<feature type="domain" description="KHA" evidence="1">
    <location>
        <begin position="12"/>
        <end position="66"/>
    </location>
</feature>
<evidence type="ECO:0000313" key="2">
    <source>
        <dbReference type="EMBL" id="JAA72154.1"/>
    </source>
</evidence>
<sequence>MSGRPNFDSNLRVLIYRNGATRDGKIFPVPESLEKLLQAVSAKFGMQAKRLFTDKGGEIDDVALIR</sequence>
<dbReference type="InterPro" id="IPR036572">
    <property type="entry name" value="Doublecortin_dom_sf"/>
</dbReference>
<accession>A0A0K8RNJ3</accession>
<keyword evidence="2" id="KW-0406">Ion transport</keyword>
<keyword evidence="2" id="KW-0813">Transport</keyword>
<name>A0A0K8RNJ3_IXORI</name>
<dbReference type="GO" id="GO:0035556">
    <property type="term" value="P:intracellular signal transduction"/>
    <property type="evidence" value="ECO:0007669"/>
    <property type="project" value="InterPro"/>
</dbReference>
<dbReference type="Pfam" id="PF11834">
    <property type="entry name" value="KHA"/>
    <property type="match status" value="1"/>
</dbReference>
<dbReference type="GO" id="GO:0034220">
    <property type="term" value="P:monoatomic ion transmembrane transport"/>
    <property type="evidence" value="ECO:0007669"/>
    <property type="project" value="UniProtKB-KW"/>
</dbReference>
<evidence type="ECO:0000259" key="1">
    <source>
        <dbReference type="PROSITE" id="PS51490"/>
    </source>
</evidence>
<organism evidence="2">
    <name type="scientific">Ixodes ricinus</name>
    <name type="common">Common tick</name>
    <name type="synonym">Acarus ricinus</name>
    <dbReference type="NCBI Taxonomy" id="34613"/>
    <lineage>
        <taxon>Eukaryota</taxon>
        <taxon>Metazoa</taxon>
        <taxon>Ecdysozoa</taxon>
        <taxon>Arthropoda</taxon>
        <taxon>Chelicerata</taxon>
        <taxon>Arachnida</taxon>
        <taxon>Acari</taxon>
        <taxon>Parasitiformes</taxon>
        <taxon>Ixodida</taxon>
        <taxon>Ixodoidea</taxon>
        <taxon>Ixodidae</taxon>
        <taxon>Ixodinae</taxon>
        <taxon>Ixodes</taxon>
    </lineage>
</organism>
<reference evidence="2" key="1">
    <citation type="submission" date="2012-12" db="EMBL/GenBank/DDBJ databases">
        <title>Identification and characterization of a phenylalanine ammonia-lyase gene family in Isatis indigotica Fort.</title>
        <authorList>
            <person name="Liu Q."/>
            <person name="Chen J."/>
            <person name="Zhou X."/>
            <person name="Di P."/>
            <person name="Xiao Y."/>
            <person name="Xuan H."/>
            <person name="Zhang L."/>
            <person name="Chen W."/>
        </authorList>
    </citation>
    <scope>NUCLEOTIDE SEQUENCE</scope>
    <source>
        <tissue evidence="2">Salivary gland</tissue>
    </source>
</reference>
<dbReference type="SUPFAM" id="SSF89837">
    <property type="entry name" value="Doublecortin (DC)"/>
    <property type="match status" value="1"/>
</dbReference>